<evidence type="ECO:0000259" key="2">
    <source>
        <dbReference type="Pfam" id="PF02078"/>
    </source>
</evidence>
<dbReference type="SUPFAM" id="SSF52440">
    <property type="entry name" value="PreATP-grasp domain"/>
    <property type="match status" value="1"/>
</dbReference>
<feature type="region of interest" description="Disordered" evidence="1">
    <location>
        <begin position="15"/>
        <end position="62"/>
    </location>
</feature>
<evidence type="ECO:0000313" key="4">
    <source>
        <dbReference type="Proteomes" id="UP001444071"/>
    </source>
</evidence>
<dbReference type="InterPro" id="IPR016185">
    <property type="entry name" value="PreATP-grasp_dom_sf"/>
</dbReference>
<organism evidence="3 4">
    <name type="scientific">Xenotaenia resolanae</name>
    <dbReference type="NCBI Taxonomy" id="208358"/>
    <lineage>
        <taxon>Eukaryota</taxon>
        <taxon>Metazoa</taxon>
        <taxon>Chordata</taxon>
        <taxon>Craniata</taxon>
        <taxon>Vertebrata</taxon>
        <taxon>Euteleostomi</taxon>
        <taxon>Actinopterygii</taxon>
        <taxon>Neopterygii</taxon>
        <taxon>Teleostei</taxon>
        <taxon>Neoteleostei</taxon>
        <taxon>Acanthomorphata</taxon>
        <taxon>Ovalentaria</taxon>
        <taxon>Atherinomorphae</taxon>
        <taxon>Cyprinodontiformes</taxon>
        <taxon>Goodeidae</taxon>
        <taxon>Xenotaenia</taxon>
    </lineage>
</organism>
<gene>
    <name evidence="3" type="primary">SYN1</name>
    <name evidence="3" type="ORF">XENORESO_001609</name>
</gene>
<dbReference type="PROSITE" id="PS00415">
    <property type="entry name" value="SYNAPSIN_1"/>
    <property type="match status" value="1"/>
</dbReference>
<name>A0ABV0VVU0_9TELE</name>
<accession>A0ABV0VVU0</accession>
<dbReference type="PANTHER" id="PTHR10841:SF24">
    <property type="entry name" value="SYNAPSIN-1"/>
    <property type="match status" value="1"/>
</dbReference>
<reference evidence="3 4" key="1">
    <citation type="submission" date="2021-06" db="EMBL/GenBank/DDBJ databases">
        <authorList>
            <person name="Palmer J.M."/>
        </authorList>
    </citation>
    <scope>NUCLEOTIDE SEQUENCE [LARGE SCALE GENOMIC DNA]</scope>
    <source>
        <strain evidence="3 4">XR_2019</strain>
        <tissue evidence="3">Muscle</tissue>
    </source>
</reference>
<dbReference type="InterPro" id="IPR020897">
    <property type="entry name" value="Synapsin_pre-ATP-grasp_dom"/>
</dbReference>
<feature type="domain" description="Synapsin pre-ATP-grasp" evidence="2">
    <location>
        <begin position="91"/>
        <end position="192"/>
    </location>
</feature>
<dbReference type="PANTHER" id="PTHR10841">
    <property type="entry name" value="SYNAPSIN"/>
    <property type="match status" value="1"/>
</dbReference>
<sequence length="212" mass="23249">MNYLRRRLSDSNFMSNLPNGYMTDLQRPDPPQQSPAVSPGPAERRMPPAQQQPSAGGGSGFFSSISNAVKQTTAAAAATLSEAADRAGVSSHGKILLVIDDQQTDWVKVFKGRKIHGEFDIKVEQAEFSEINLVANASGTYNVNIDAIRSGHKVTKSFRPDFVLIRQHAFSMDRNGDHRNMVIGLQYAGLPSVNTLHSVYNFCDKPWVVSSL</sequence>
<dbReference type="InterPro" id="IPR001359">
    <property type="entry name" value="Synapsin"/>
</dbReference>
<protein>
    <submittedName>
        <fullName evidence="3">Synaptotagmin C2 domain protein, Syn1</fullName>
    </submittedName>
</protein>
<evidence type="ECO:0000256" key="1">
    <source>
        <dbReference type="SAM" id="MobiDB-lite"/>
    </source>
</evidence>
<dbReference type="PRINTS" id="PR01368">
    <property type="entry name" value="SYNAPSIN"/>
</dbReference>
<proteinExistence type="predicted"/>
<keyword evidence="4" id="KW-1185">Reference proteome</keyword>
<dbReference type="Proteomes" id="UP001444071">
    <property type="component" value="Unassembled WGS sequence"/>
</dbReference>
<dbReference type="Pfam" id="PF02078">
    <property type="entry name" value="Synapsin"/>
    <property type="match status" value="1"/>
</dbReference>
<dbReference type="InterPro" id="IPR019736">
    <property type="entry name" value="Synapsin_P_site"/>
</dbReference>
<dbReference type="Gene3D" id="3.40.50.20">
    <property type="match status" value="1"/>
</dbReference>
<dbReference type="Pfam" id="PF10581">
    <property type="entry name" value="Synapsin_N"/>
    <property type="match status" value="1"/>
</dbReference>
<dbReference type="EMBL" id="JAHRIM010011282">
    <property type="protein sequence ID" value="MEQ2260798.1"/>
    <property type="molecule type" value="Genomic_DNA"/>
</dbReference>
<comment type="caution">
    <text evidence="3">The sequence shown here is derived from an EMBL/GenBank/DDBJ whole genome shotgun (WGS) entry which is preliminary data.</text>
</comment>
<evidence type="ECO:0000313" key="3">
    <source>
        <dbReference type="EMBL" id="MEQ2260798.1"/>
    </source>
</evidence>